<evidence type="ECO:0000256" key="7">
    <source>
        <dbReference type="ARBA" id="ARBA00023237"/>
    </source>
</evidence>
<keyword evidence="7 8" id="KW-0998">Cell outer membrane</keyword>
<keyword evidence="14" id="KW-1185">Reference proteome</keyword>
<dbReference type="PROSITE" id="PS52016">
    <property type="entry name" value="TONB_DEPENDENT_REC_3"/>
    <property type="match status" value="1"/>
</dbReference>
<dbReference type="Pfam" id="PF00593">
    <property type="entry name" value="TonB_dep_Rec_b-barrel"/>
    <property type="match status" value="1"/>
</dbReference>
<dbReference type="Pfam" id="PF13715">
    <property type="entry name" value="CarbopepD_reg_2"/>
    <property type="match status" value="1"/>
</dbReference>
<keyword evidence="2 8" id="KW-0813">Transport</keyword>
<sequence length="1023" mass="112740">MRSKFKWIFTLLLAFTMQFSFAQEKTVTGVVSDATGPLPSANIIVKGTKNSTQTDFDGKFSIKAKPGDVLVISFTGYNSQSINVTAANNYNVTLSEGVSLTEVVIVSEGYNRARTKATTTSALTTVTAEVIENRPNASFLNSLQGTAPGASILSSSGSPGSAKIDLLIRGASSLNASTDPLIVIDGVPTNGNQFRSLNQNDIETVSILRDAAATSIYGNRGANGVLVITTKQGKYGSALKITYDVVNGVNILPKNKYNMSNSRQVLTIEKNKNTGLGATLTDQQIADYAVNTNWRDEFFGVDVTQQHNLGLTFGGENISTYSSFGYFKQGGMVPTTDFQRFTFRNNLNGKSKNGKFTYNSQLSLAYSRRNELNQETNDGVNNNTIQNPLHGSVMGLPYVAANQFATGQDLYDAIGTDFSGPNDTYVLEDILKENSLPSWADESAVLANISASYKLTNDLTLSNKFGIDFKQGDRVFARAPWSYLAIAVRESRAEEFGGFERTSSSKDFTFTNIVSLGYSKKIKEKHRIDANIYMEYMKAHFRGTSQTQNGLNPLTYAPGAGTGYIAFNPATPNSYISTVSANKIDAGTLSYFATLDYDYNDKYGFAAVIRRDATYRFVDDYKWGTFWSLSGRWNLDKEKFMEGSIFSMLKLRASYGTQGNQNILAPGYGTNPLLLGTSIVRDLNATGAGYNNDPGIFVSNIANTDLRWEEISQANIGLDFIMLNNRIEGNIDVYRKQTEKLYSDINRSAATSIYSQNGNNGGLRNTGVELQLKYNVFKNKPLDLQLFANMAYNKNEITSLTVTDQSGNALVNQVGDMAYQWNLIPYVGVNQANGNLLFLDADGNVTENPDLVADRRLTGKSSVPVYQGGFGFNATYKGFFLNTLFSWTKDVWRVDNQLAWAYNVDFIGDDNVSSDMLNAWTAQNPTNFPALNATNGSTYGSTATDRFLYDSSFLRFKNLTFGYNFPSNFLKGTFIQSLRLYAQAENLYTWTKWRGFDPENTQTLSVTAFPNPKTVSFGASIRF</sequence>
<dbReference type="InterPro" id="IPR037066">
    <property type="entry name" value="Plug_dom_sf"/>
</dbReference>
<gene>
    <name evidence="13" type="ORF">HKT18_07260</name>
</gene>
<dbReference type="InterPro" id="IPR023997">
    <property type="entry name" value="TonB-dep_OMP_SusC/RagA_CS"/>
</dbReference>
<organism evidence="13 14">
    <name type="scientific">Flavobacterium rivulicola</name>
    <dbReference type="NCBI Taxonomy" id="2732161"/>
    <lineage>
        <taxon>Bacteria</taxon>
        <taxon>Pseudomonadati</taxon>
        <taxon>Bacteroidota</taxon>
        <taxon>Flavobacteriia</taxon>
        <taxon>Flavobacteriales</taxon>
        <taxon>Flavobacteriaceae</taxon>
        <taxon>Flavobacterium</taxon>
    </lineage>
</organism>
<evidence type="ECO:0000259" key="12">
    <source>
        <dbReference type="Pfam" id="PF07715"/>
    </source>
</evidence>
<dbReference type="NCBIfam" id="TIGR04057">
    <property type="entry name" value="SusC_RagA_signa"/>
    <property type="match status" value="1"/>
</dbReference>
<evidence type="ECO:0000256" key="10">
    <source>
        <dbReference type="SAM" id="SignalP"/>
    </source>
</evidence>
<evidence type="ECO:0000256" key="4">
    <source>
        <dbReference type="ARBA" id="ARBA00022692"/>
    </source>
</evidence>
<evidence type="ECO:0000256" key="9">
    <source>
        <dbReference type="RuleBase" id="RU003357"/>
    </source>
</evidence>
<comment type="similarity">
    <text evidence="8 9">Belongs to the TonB-dependent receptor family.</text>
</comment>
<dbReference type="Gene3D" id="2.170.130.10">
    <property type="entry name" value="TonB-dependent receptor, plug domain"/>
    <property type="match status" value="1"/>
</dbReference>
<dbReference type="SUPFAM" id="SSF49464">
    <property type="entry name" value="Carboxypeptidase regulatory domain-like"/>
    <property type="match status" value="1"/>
</dbReference>
<dbReference type="Pfam" id="PF07715">
    <property type="entry name" value="Plug"/>
    <property type="match status" value="1"/>
</dbReference>
<dbReference type="RefSeq" id="WP_171222194.1">
    <property type="nucleotide sequence ID" value="NZ_CP121446.1"/>
</dbReference>
<keyword evidence="10" id="KW-0732">Signal</keyword>
<feature type="signal peptide" evidence="10">
    <location>
        <begin position="1"/>
        <end position="22"/>
    </location>
</feature>
<evidence type="ECO:0000256" key="8">
    <source>
        <dbReference type="PROSITE-ProRule" id="PRU01360"/>
    </source>
</evidence>
<keyword evidence="5 9" id="KW-0798">TonB box</keyword>
<dbReference type="SUPFAM" id="SSF56935">
    <property type="entry name" value="Porins"/>
    <property type="match status" value="1"/>
</dbReference>
<dbReference type="InterPro" id="IPR023996">
    <property type="entry name" value="TonB-dep_OMP_SusC/RagA"/>
</dbReference>
<accession>A0A7Y3R9H3</accession>
<evidence type="ECO:0000313" key="14">
    <source>
        <dbReference type="Proteomes" id="UP000536509"/>
    </source>
</evidence>
<evidence type="ECO:0000256" key="1">
    <source>
        <dbReference type="ARBA" id="ARBA00004571"/>
    </source>
</evidence>
<feature type="domain" description="TonB-dependent receptor plug" evidence="12">
    <location>
        <begin position="116"/>
        <end position="225"/>
    </location>
</feature>
<name>A0A7Y3R9H3_9FLAO</name>
<keyword evidence="4 8" id="KW-0812">Transmembrane</keyword>
<evidence type="ECO:0000313" key="13">
    <source>
        <dbReference type="EMBL" id="NNT72010.1"/>
    </source>
</evidence>
<dbReference type="InterPro" id="IPR036942">
    <property type="entry name" value="Beta-barrel_TonB_sf"/>
</dbReference>
<evidence type="ECO:0000256" key="3">
    <source>
        <dbReference type="ARBA" id="ARBA00022452"/>
    </source>
</evidence>
<dbReference type="Gene3D" id="2.60.40.1120">
    <property type="entry name" value="Carboxypeptidase-like, regulatory domain"/>
    <property type="match status" value="1"/>
</dbReference>
<protein>
    <submittedName>
        <fullName evidence="13">SusC/RagA family TonB-linked outer membrane protein</fullName>
    </submittedName>
</protein>
<evidence type="ECO:0000256" key="5">
    <source>
        <dbReference type="ARBA" id="ARBA00023077"/>
    </source>
</evidence>
<dbReference type="GO" id="GO:0009279">
    <property type="term" value="C:cell outer membrane"/>
    <property type="evidence" value="ECO:0007669"/>
    <property type="project" value="UniProtKB-SubCell"/>
</dbReference>
<comment type="subcellular location">
    <subcellularLocation>
        <location evidence="1 8">Cell outer membrane</location>
        <topology evidence="1 8">Multi-pass membrane protein</topology>
    </subcellularLocation>
</comment>
<dbReference type="AlphaFoldDB" id="A0A7Y3R9H3"/>
<dbReference type="InterPro" id="IPR000531">
    <property type="entry name" value="Beta-barrel_TonB"/>
</dbReference>
<comment type="caution">
    <text evidence="13">The sequence shown here is derived from an EMBL/GenBank/DDBJ whole genome shotgun (WGS) entry which is preliminary data.</text>
</comment>
<keyword evidence="3 8" id="KW-1134">Transmembrane beta strand</keyword>
<feature type="domain" description="TonB-dependent receptor-like beta-barrel" evidence="11">
    <location>
        <begin position="442"/>
        <end position="987"/>
    </location>
</feature>
<dbReference type="InterPro" id="IPR039426">
    <property type="entry name" value="TonB-dep_rcpt-like"/>
</dbReference>
<evidence type="ECO:0000256" key="2">
    <source>
        <dbReference type="ARBA" id="ARBA00022448"/>
    </source>
</evidence>
<keyword evidence="6 8" id="KW-0472">Membrane</keyword>
<dbReference type="NCBIfam" id="TIGR04056">
    <property type="entry name" value="OMP_RagA_SusC"/>
    <property type="match status" value="1"/>
</dbReference>
<dbReference type="Gene3D" id="2.40.170.20">
    <property type="entry name" value="TonB-dependent receptor, beta-barrel domain"/>
    <property type="match status" value="1"/>
</dbReference>
<proteinExistence type="inferred from homology"/>
<reference evidence="13 14" key="1">
    <citation type="submission" date="2020-05" db="EMBL/GenBank/DDBJ databases">
        <title>Draft genome of Flavobacterium sp. IMCC34852.</title>
        <authorList>
            <person name="Song J."/>
            <person name="Cho J.-C."/>
        </authorList>
    </citation>
    <scope>NUCLEOTIDE SEQUENCE [LARGE SCALE GENOMIC DNA]</scope>
    <source>
        <strain evidence="13 14">IMCC34852</strain>
    </source>
</reference>
<dbReference type="Proteomes" id="UP000536509">
    <property type="component" value="Unassembled WGS sequence"/>
</dbReference>
<feature type="chain" id="PRO_5030763045" evidence="10">
    <location>
        <begin position="23"/>
        <end position="1023"/>
    </location>
</feature>
<evidence type="ECO:0000259" key="11">
    <source>
        <dbReference type="Pfam" id="PF00593"/>
    </source>
</evidence>
<dbReference type="InterPro" id="IPR008969">
    <property type="entry name" value="CarboxyPept-like_regulatory"/>
</dbReference>
<dbReference type="InterPro" id="IPR012910">
    <property type="entry name" value="Plug_dom"/>
</dbReference>
<evidence type="ECO:0000256" key="6">
    <source>
        <dbReference type="ARBA" id="ARBA00023136"/>
    </source>
</evidence>
<dbReference type="EMBL" id="JABEVX010000003">
    <property type="protein sequence ID" value="NNT72010.1"/>
    <property type="molecule type" value="Genomic_DNA"/>
</dbReference>